<dbReference type="PANTHER" id="PTHR22642">
    <property type="entry name" value="IMIDAZOLONEPROPIONASE"/>
    <property type="match status" value="1"/>
</dbReference>
<comment type="caution">
    <text evidence="2">The sequence shown here is derived from an EMBL/GenBank/DDBJ whole genome shotgun (WGS) entry which is preliminary data.</text>
</comment>
<dbReference type="Gene3D" id="3.10.310.70">
    <property type="match status" value="1"/>
</dbReference>
<dbReference type="GO" id="GO:0016810">
    <property type="term" value="F:hydrolase activity, acting on carbon-nitrogen (but not peptide) bonds"/>
    <property type="evidence" value="ECO:0007669"/>
    <property type="project" value="InterPro"/>
</dbReference>
<dbReference type="Proteomes" id="UP000022272">
    <property type="component" value="Unassembled WGS sequence"/>
</dbReference>
<reference evidence="2 3" key="1">
    <citation type="submission" date="2014-02" db="EMBL/GenBank/DDBJ databases">
        <authorList>
            <person name="Sears C."/>
            <person name="Carroll K."/>
            <person name="Sack B.R."/>
            <person name="Qadri F."/>
            <person name="Myers L.L."/>
            <person name="Chung G.-T."/>
            <person name="Escheverria P."/>
            <person name="Fraser C.M."/>
            <person name="Sadzewicz L."/>
            <person name="Shefchek K.A."/>
            <person name="Tallon L."/>
            <person name="Das S.P."/>
            <person name="Daugherty S."/>
            <person name="Mongodin E.F."/>
        </authorList>
    </citation>
    <scope>NUCLEOTIDE SEQUENCE [LARGE SCALE GENOMIC DNA]</scope>
    <source>
        <strain evidence="2 3">2-F-2 #4</strain>
    </source>
</reference>
<feature type="domain" description="Amidohydrolase 3" evidence="1">
    <location>
        <begin position="77"/>
        <end position="566"/>
    </location>
</feature>
<dbReference type="RefSeq" id="WP_050440717.1">
    <property type="nucleotide sequence ID" value="NZ_JGDM01000022.1"/>
</dbReference>
<evidence type="ECO:0000313" key="3">
    <source>
        <dbReference type="Proteomes" id="UP000022272"/>
    </source>
</evidence>
<evidence type="ECO:0000313" key="2">
    <source>
        <dbReference type="EMBL" id="EXZ45492.1"/>
    </source>
</evidence>
<organism evidence="2 3">
    <name type="scientific">Bacteroides fragilis str. 2-F-2 #4</name>
    <dbReference type="NCBI Taxonomy" id="1339280"/>
    <lineage>
        <taxon>Bacteria</taxon>
        <taxon>Pseudomonadati</taxon>
        <taxon>Bacteroidota</taxon>
        <taxon>Bacteroidia</taxon>
        <taxon>Bacteroidales</taxon>
        <taxon>Bacteroidaceae</taxon>
        <taxon>Bacteroides</taxon>
    </lineage>
</organism>
<dbReference type="EMBL" id="JGDM01000022">
    <property type="protein sequence ID" value="EXZ45492.1"/>
    <property type="molecule type" value="Genomic_DNA"/>
</dbReference>
<gene>
    <name evidence="2" type="ORF">M076_1343</name>
</gene>
<dbReference type="InterPro" id="IPR011059">
    <property type="entry name" value="Metal-dep_hydrolase_composite"/>
</dbReference>
<dbReference type="InterPro" id="IPR032466">
    <property type="entry name" value="Metal_Hydrolase"/>
</dbReference>
<accession>A0A015ZM23</accession>
<evidence type="ECO:0000259" key="1">
    <source>
        <dbReference type="Pfam" id="PF07969"/>
    </source>
</evidence>
<dbReference type="Gene3D" id="2.30.40.10">
    <property type="entry name" value="Urease, subunit C, domain 1"/>
    <property type="match status" value="1"/>
</dbReference>
<proteinExistence type="predicted"/>
<keyword evidence="2" id="KW-0378">Hydrolase</keyword>
<dbReference type="Pfam" id="PF07969">
    <property type="entry name" value="Amidohydro_3"/>
    <property type="match status" value="1"/>
</dbReference>
<dbReference type="AlphaFoldDB" id="A0A015ZM23"/>
<dbReference type="InterPro" id="IPR033932">
    <property type="entry name" value="YtcJ-like"/>
</dbReference>
<protein>
    <submittedName>
        <fullName evidence="2">Amidohydrolase family protein</fullName>
    </submittedName>
</protein>
<dbReference type="Gene3D" id="3.20.20.140">
    <property type="entry name" value="Metal-dependent hydrolases"/>
    <property type="match status" value="1"/>
</dbReference>
<name>A0A015ZM23_BACFG</name>
<dbReference type="SUPFAM" id="SSF51338">
    <property type="entry name" value="Composite domain of metallo-dependent hydrolases"/>
    <property type="match status" value="1"/>
</dbReference>
<sequence>MKLQKVILGYMGIMFALCVSGCDGQRGVVTIYENGTIYTCEDSLPRAEAMVVSQGKILYVGGSENLKTYKKGKYKSVDLKGKTVLPGFVESHAHPACYGFMEAGDMIVIDGTVTKQDILQQLKDYLKEYPDATHLLGQGYGLAYLGLAEGGTPTAKDLDEVSSTIPIMLYDEGCHSGWANSAALKLAGVDENTPDPLPGVHYYVRYPGTKTPTGYLCENTGHIVANAMPFNTTERVVEHLKTALDNYTDMGFTAVFDAGDIYNTTYQAVKQLQDNNELNLYYQKGYWADQTISVSDNIARLKELDKKYSDGNFYCNVYKMFEDGTIEAESASLIKPYTNSGKQVEPFFSEEENFEHVSAALSAGYAVHAHAIGDKGQRYILDTYLKTMHINPSLPRAIAHNQVFEPEAIGKYTAMKENLFCQTTPSWTVPDAVEETLKKLGEERFDRQYLWGNLTDNGVRVTFGSDYPANLIEEVNPFSQIYHAIMRLDSLSGYFPPCHAGLNIQHGIKAYTINAAQQMGLSDVTGSLKVGKNADFIIIDRDIFKCNLEDVKETNVLNTYFQGKKVK</sequence>
<dbReference type="PANTHER" id="PTHR22642:SF2">
    <property type="entry name" value="PROTEIN LONG AFTER FAR-RED 3"/>
    <property type="match status" value="1"/>
</dbReference>
<dbReference type="InterPro" id="IPR013108">
    <property type="entry name" value="Amidohydro_3"/>
</dbReference>
<dbReference type="PATRIC" id="fig|1339280.3.peg.1298"/>
<dbReference type="CDD" id="cd01300">
    <property type="entry name" value="YtcJ_like"/>
    <property type="match status" value="1"/>
</dbReference>
<dbReference type="SUPFAM" id="SSF51556">
    <property type="entry name" value="Metallo-dependent hydrolases"/>
    <property type="match status" value="1"/>
</dbReference>